<dbReference type="GO" id="GO:0015074">
    <property type="term" value="P:DNA integration"/>
    <property type="evidence" value="ECO:0007669"/>
    <property type="project" value="InterPro"/>
</dbReference>
<dbReference type="AlphaFoldDB" id="A0AB73IQN8"/>
<sequence length="67" mass="7944">MTDGYDYYQNALAERVNGILKTELLLCRPENLEQARRMVEEVVRIYNTERPHTALKYKTPDAMHRAF</sequence>
<evidence type="ECO:0000313" key="3">
    <source>
        <dbReference type="Proteomes" id="UP001229486"/>
    </source>
</evidence>
<comment type="caution">
    <text evidence="2">The sequence shown here is derived from an EMBL/GenBank/DDBJ whole genome shotgun (WGS) entry which is preliminary data.</text>
</comment>
<dbReference type="GO" id="GO:0003676">
    <property type="term" value="F:nucleic acid binding"/>
    <property type="evidence" value="ECO:0007669"/>
    <property type="project" value="InterPro"/>
</dbReference>
<dbReference type="PANTHER" id="PTHR46889:SF5">
    <property type="entry name" value="INTEGRASE PROTEIN"/>
    <property type="match status" value="1"/>
</dbReference>
<proteinExistence type="predicted"/>
<dbReference type="InterPro" id="IPR001584">
    <property type="entry name" value="Integrase_cat-core"/>
</dbReference>
<accession>A0AB73IQN8</accession>
<evidence type="ECO:0000259" key="1">
    <source>
        <dbReference type="Pfam" id="PF13683"/>
    </source>
</evidence>
<dbReference type="InterPro" id="IPR012337">
    <property type="entry name" value="RNaseH-like_sf"/>
</dbReference>
<dbReference type="SUPFAM" id="SSF53098">
    <property type="entry name" value="Ribonuclease H-like"/>
    <property type="match status" value="1"/>
</dbReference>
<reference evidence="2" key="1">
    <citation type="submission" date="2023-07" db="EMBL/GenBank/DDBJ databases">
        <title>Sorghum-associated microbial communities from plants grown in Nebraska, USA.</title>
        <authorList>
            <person name="Schachtman D."/>
        </authorList>
    </citation>
    <scope>NUCLEOTIDE SEQUENCE</scope>
    <source>
        <strain evidence="2">DS1061</strain>
    </source>
</reference>
<name>A0AB73IQN8_9BURK</name>
<dbReference type="InterPro" id="IPR050900">
    <property type="entry name" value="Transposase_IS3/IS150/IS904"/>
</dbReference>
<gene>
    <name evidence="2" type="ORF">J2793_007491</name>
</gene>
<dbReference type="InterPro" id="IPR036397">
    <property type="entry name" value="RNaseH_sf"/>
</dbReference>
<organism evidence="2 3">
    <name type="scientific">Paraburkholderia caledonica</name>
    <dbReference type="NCBI Taxonomy" id="134536"/>
    <lineage>
        <taxon>Bacteria</taxon>
        <taxon>Pseudomonadati</taxon>
        <taxon>Pseudomonadota</taxon>
        <taxon>Betaproteobacteria</taxon>
        <taxon>Burkholderiales</taxon>
        <taxon>Burkholderiaceae</taxon>
        <taxon>Paraburkholderia</taxon>
    </lineage>
</organism>
<evidence type="ECO:0000313" key="2">
    <source>
        <dbReference type="EMBL" id="MDP9652016.1"/>
    </source>
</evidence>
<dbReference type="PANTHER" id="PTHR46889">
    <property type="entry name" value="TRANSPOSASE INSF FOR INSERTION SEQUENCE IS3B-RELATED"/>
    <property type="match status" value="1"/>
</dbReference>
<dbReference type="Proteomes" id="UP001229486">
    <property type="component" value="Unassembled WGS sequence"/>
</dbReference>
<feature type="domain" description="Integrase catalytic" evidence="1">
    <location>
        <begin position="1"/>
        <end position="60"/>
    </location>
</feature>
<dbReference type="Pfam" id="PF13683">
    <property type="entry name" value="rve_3"/>
    <property type="match status" value="1"/>
</dbReference>
<dbReference type="EMBL" id="JAURTK010000051">
    <property type="protein sequence ID" value="MDP9652016.1"/>
    <property type="molecule type" value="Genomic_DNA"/>
</dbReference>
<protein>
    <submittedName>
        <fullName evidence="2">Transposase</fullName>
    </submittedName>
</protein>
<dbReference type="Gene3D" id="3.30.420.10">
    <property type="entry name" value="Ribonuclease H-like superfamily/Ribonuclease H"/>
    <property type="match status" value="1"/>
</dbReference>